<keyword evidence="1" id="KW-0812">Transmembrane</keyword>
<keyword evidence="1" id="KW-0472">Membrane</keyword>
<protein>
    <submittedName>
        <fullName evidence="2">Uncharacterized protein</fullName>
    </submittedName>
</protein>
<feature type="transmembrane region" description="Helical" evidence="1">
    <location>
        <begin position="48"/>
        <end position="73"/>
    </location>
</feature>
<evidence type="ECO:0000313" key="2">
    <source>
        <dbReference type="EMBL" id="JAV18782.1"/>
    </source>
</evidence>
<evidence type="ECO:0000256" key="1">
    <source>
        <dbReference type="SAM" id="Phobius"/>
    </source>
</evidence>
<organism evidence="2">
    <name type="scientific">Haematobia irritans</name>
    <name type="common">Horn fly</name>
    <name type="synonym">Conops irritans</name>
    <dbReference type="NCBI Taxonomy" id="7368"/>
    <lineage>
        <taxon>Eukaryota</taxon>
        <taxon>Metazoa</taxon>
        <taxon>Ecdysozoa</taxon>
        <taxon>Arthropoda</taxon>
        <taxon>Hexapoda</taxon>
        <taxon>Insecta</taxon>
        <taxon>Pterygota</taxon>
        <taxon>Neoptera</taxon>
        <taxon>Endopterygota</taxon>
        <taxon>Diptera</taxon>
        <taxon>Brachycera</taxon>
        <taxon>Muscomorpha</taxon>
        <taxon>Muscoidea</taxon>
        <taxon>Muscidae</taxon>
        <taxon>Haematobia</taxon>
    </lineage>
</organism>
<accession>A0A1L8EJ86</accession>
<keyword evidence="1" id="KW-1133">Transmembrane helix</keyword>
<reference evidence="2" key="1">
    <citation type="submission" date="2017-01" db="EMBL/GenBank/DDBJ databases">
        <title>An insight into the sialome and mialome of the horn fly, Haematobia irritans.</title>
        <authorList>
            <person name="Breijo M."/>
            <person name="Boiani M."/>
            <person name="Ures X."/>
            <person name="Rocha S."/>
            <person name="Sequeira M."/>
            <person name="Ribeiro J.M."/>
        </authorList>
    </citation>
    <scope>NUCLEOTIDE SEQUENCE</scope>
</reference>
<sequence>MVMVIVMVHIFLLILIFFRIISITHRPHGLWSISTSGWRLCPKMSMPIGYWVIMIIIVWLHVWVFKGLIYLIYFCRLYQEMR</sequence>
<proteinExistence type="predicted"/>
<name>A0A1L8EJ86_HAEIR</name>
<dbReference type="EMBL" id="GFDG01000017">
    <property type="protein sequence ID" value="JAV18782.1"/>
    <property type="molecule type" value="Transcribed_RNA"/>
</dbReference>
<dbReference type="AlphaFoldDB" id="A0A1L8EJ86"/>